<protein>
    <submittedName>
        <fullName evidence="1">Uncharacterized protein</fullName>
    </submittedName>
</protein>
<dbReference type="RefSeq" id="WP_066144446.1">
    <property type="nucleotide sequence ID" value="NZ_CBCSGM010000004.1"/>
</dbReference>
<dbReference type="KEGG" id="blen:NCTC4824_03739"/>
<evidence type="ECO:0000313" key="2">
    <source>
        <dbReference type="Proteomes" id="UP000249134"/>
    </source>
</evidence>
<accession>A0A2X4WHS1</accession>
<organism evidence="1 2">
    <name type="scientific">Lederbergia lenta</name>
    <name type="common">Bacillus lentus</name>
    <dbReference type="NCBI Taxonomy" id="1467"/>
    <lineage>
        <taxon>Bacteria</taxon>
        <taxon>Bacillati</taxon>
        <taxon>Bacillota</taxon>
        <taxon>Bacilli</taxon>
        <taxon>Bacillales</taxon>
        <taxon>Bacillaceae</taxon>
        <taxon>Lederbergia</taxon>
    </lineage>
</organism>
<gene>
    <name evidence="1" type="ORF">NCTC4824_03739</name>
</gene>
<keyword evidence="2" id="KW-1185">Reference proteome</keyword>
<evidence type="ECO:0000313" key="1">
    <source>
        <dbReference type="EMBL" id="SQI62701.1"/>
    </source>
</evidence>
<name>A0A2X4WHS1_LEDLE</name>
<dbReference type="EMBL" id="LS483476">
    <property type="protein sequence ID" value="SQI62701.1"/>
    <property type="molecule type" value="Genomic_DNA"/>
</dbReference>
<proteinExistence type="predicted"/>
<reference evidence="1 2" key="1">
    <citation type="submission" date="2018-06" db="EMBL/GenBank/DDBJ databases">
        <authorList>
            <consortium name="Pathogen Informatics"/>
            <person name="Doyle S."/>
        </authorList>
    </citation>
    <scope>NUCLEOTIDE SEQUENCE [LARGE SCALE GENOMIC DNA]</scope>
    <source>
        <strain evidence="1 2">NCTC4824</strain>
    </source>
</reference>
<sequence>MRIENIMACFCKNREVQATYEKILNKEELTSNDRDFLIELIQYTSISANKIKEYCSDIYKEELK</sequence>
<dbReference type="AlphaFoldDB" id="A0A2X4WHS1"/>
<dbReference type="Proteomes" id="UP000249134">
    <property type="component" value="Chromosome 1"/>
</dbReference>